<feature type="region of interest" description="Disordered" evidence="3">
    <location>
        <begin position="270"/>
        <end position="304"/>
    </location>
</feature>
<evidence type="ECO:0000256" key="2">
    <source>
        <dbReference type="PIRSR" id="PIRSR605754-1"/>
    </source>
</evidence>
<keyword evidence="4" id="KW-1133">Transmembrane helix</keyword>
<proteinExistence type="predicted"/>
<dbReference type="InterPro" id="IPR023365">
    <property type="entry name" value="Sortase_dom-sf"/>
</dbReference>
<feature type="active site" description="Proton donor/acceptor" evidence="2">
    <location>
        <position position="139"/>
    </location>
</feature>
<reference evidence="5" key="2">
    <citation type="submission" date="2021-04" db="EMBL/GenBank/DDBJ databases">
        <authorList>
            <person name="Gilroy R."/>
        </authorList>
    </citation>
    <scope>NUCLEOTIDE SEQUENCE</scope>
    <source>
        <strain evidence="5">ChiSjej2B20-11307</strain>
    </source>
</reference>
<dbReference type="GO" id="GO:0016787">
    <property type="term" value="F:hydrolase activity"/>
    <property type="evidence" value="ECO:0007669"/>
    <property type="project" value="UniProtKB-KW"/>
</dbReference>
<dbReference type="InterPro" id="IPR005754">
    <property type="entry name" value="Sortase"/>
</dbReference>
<dbReference type="NCBIfam" id="NF033745">
    <property type="entry name" value="class_C_sortase"/>
    <property type="match status" value="1"/>
</dbReference>
<feature type="transmembrane region" description="Helical" evidence="4">
    <location>
        <begin position="246"/>
        <end position="264"/>
    </location>
</feature>
<comment type="caution">
    <text evidence="5">The sequence shown here is derived from an EMBL/GenBank/DDBJ whole genome shotgun (WGS) entry which is preliminary data.</text>
</comment>
<evidence type="ECO:0000313" key="5">
    <source>
        <dbReference type="EMBL" id="HJA05780.1"/>
    </source>
</evidence>
<dbReference type="CDD" id="cd05827">
    <property type="entry name" value="Sortase_C"/>
    <property type="match status" value="1"/>
</dbReference>
<name>A0A9D2H9K0_9FIRM</name>
<organism evidence="5 6">
    <name type="scientific">Candidatus Mediterraneibacter pullicola</name>
    <dbReference type="NCBI Taxonomy" id="2838682"/>
    <lineage>
        <taxon>Bacteria</taxon>
        <taxon>Bacillati</taxon>
        <taxon>Bacillota</taxon>
        <taxon>Clostridia</taxon>
        <taxon>Lachnospirales</taxon>
        <taxon>Lachnospiraceae</taxon>
        <taxon>Mediterraneibacter</taxon>
    </lineage>
</organism>
<dbReference type="Pfam" id="PF04203">
    <property type="entry name" value="Sortase"/>
    <property type="match status" value="1"/>
</dbReference>
<dbReference type="InterPro" id="IPR042002">
    <property type="entry name" value="Sortase_C"/>
</dbReference>
<evidence type="ECO:0000256" key="4">
    <source>
        <dbReference type="SAM" id="Phobius"/>
    </source>
</evidence>
<dbReference type="Gene3D" id="2.40.260.10">
    <property type="entry name" value="Sortase"/>
    <property type="match status" value="1"/>
</dbReference>
<keyword evidence="4" id="KW-0472">Membrane</keyword>
<feature type="active site" description="Acyl-thioester intermediate" evidence="2">
    <location>
        <position position="206"/>
    </location>
</feature>
<keyword evidence="1" id="KW-0378">Hydrolase</keyword>
<sequence>MFLAGFLILAYPTISDQWNTYRQSRLISSYEDVISEMEPEDFTAEWEKARNFNSTLTENSIYGDVFGEDDAALEDTEYWKVLNVAGDGVMGYLSIPKINVKLSIYHGTGDDVLQTGVGHLNGTKLPIGGESTHSVLAAHRGLPSARLFTDIDQLEKGDMFYIHVLDEVLAYQVDEIHDMVDKDDMAALEDAMKIEEGEDYVTLFTCTPYGVNSHRLLVRGTRVPYNGEEEETSVGESMVQAVRNYYMLYLILGLAVTLLVILVLRAVMKPKDNDGTPPEGGAPDTGKKHPKRRRHRRHPGNKSS</sequence>
<reference evidence="5" key="1">
    <citation type="journal article" date="2021" name="PeerJ">
        <title>Extensive microbial diversity within the chicken gut microbiome revealed by metagenomics and culture.</title>
        <authorList>
            <person name="Gilroy R."/>
            <person name="Ravi A."/>
            <person name="Getino M."/>
            <person name="Pursley I."/>
            <person name="Horton D.L."/>
            <person name="Alikhan N.F."/>
            <person name="Baker D."/>
            <person name="Gharbi K."/>
            <person name="Hall N."/>
            <person name="Watson M."/>
            <person name="Adriaenssens E.M."/>
            <person name="Foster-Nyarko E."/>
            <person name="Jarju S."/>
            <person name="Secka A."/>
            <person name="Antonio M."/>
            <person name="Oren A."/>
            <person name="Chaudhuri R.R."/>
            <person name="La Ragione R."/>
            <person name="Hildebrand F."/>
            <person name="Pallen M.J."/>
        </authorList>
    </citation>
    <scope>NUCLEOTIDE SEQUENCE</scope>
    <source>
        <strain evidence="5">ChiSjej2B20-11307</strain>
    </source>
</reference>
<dbReference type="SUPFAM" id="SSF63817">
    <property type="entry name" value="Sortase"/>
    <property type="match status" value="1"/>
</dbReference>
<gene>
    <name evidence="5" type="ORF">H9798_01345</name>
</gene>
<evidence type="ECO:0000256" key="3">
    <source>
        <dbReference type="SAM" id="MobiDB-lite"/>
    </source>
</evidence>
<keyword evidence="4" id="KW-0812">Transmembrane</keyword>
<accession>A0A9D2H9K0</accession>
<dbReference type="Proteomes" id="UP000824223">
    <property type="component" value="Unassembled WGS sequence"/>
</dbReference>
<dbReference type="EMBL" id="DXAK01000007">
    <property type="protein sequence ID" value="HJA05780.1"/>
    <property type="molecule type" value="Genomic_DNA"/>
</dbReference>
<evidence type="ECO:0000313" key="6">
    <source>
        <dbReference type="Proteomes" id="UP000824223"/>
    </source>
</evidence>
<feature type="compositionally biased region" description="Basic residues" evidence="3">
    <location>
        <begin position="288"/>
        <end position="304"/>
    </location>
</feature>
<dbReference type="NCBIfam" id="TIGR01076">
    <property type="entry name" value="sortase_fam"/>
    <property type="match status" value="1"/>
</dbReference>
<protein>
    <submittedName>
        <fullName evidence="5">Class C sortase</fullName>
    </submittedName>
</protein>
<evidence type="ECO:0000256" key="1">
    <source>
        <dbReference type="ARBA" id="ARBA00022801"/>
    </source>
</evidence>
<dbReference type="AlphaFoldDB" id="A0A9D2H9K0"/>